<evidence type="ECO:0000256" key="1">
    <source>
        <dbReference type="ARBA" id="ARBA00010718"/>
    </source>
</evidence>
<dbReference type="GO" id="GO:0004089">
    <property type="term" value="F:carbonate dehydratase activity"/>
    <property type="evidence" value="ECO:0007669"/>
    <property type="project" value="UniProtKB-EC"/>
</dbReference>
<proteinExistence type="inferred from homology"/>
<feature type="domain" description="Alpha-carbonic anhydrase" evidence="7">
    <location>
        <begin position="33"/>
        <end position="255"/>
    </location>
</feature>
<dbReference type="Gene3D" id="3.10.200.10">
    <property type="entry name" value="Alpha carbonic anhydrase"/>
    <property type="match status" value="1"/>
</dbReference>
<dbReference type="PROSITE" id="PS51144">
    <property type="entry name" value="ALPHA_CA_2"/>
    <property type="match status" value="1"/>
</dbReference>
<dbReference type="EMBL" id="JXSL01000030">
    <property type="protein sequence ID" value="KIL97321.1"/>
    <property type="molecule type" value="Genomic_DNA"/>
</dbReference>
<dbReference type="PANTHER" id="PTHR18952">
    <property type="entry name" value="CARBONIC ANHYDRASE"/>
    <property type="match status" value="1"/>
</dbReference>
<evidence type="ECO:0000256" key="3">
    <source>
        <dbReference type="ARBA" id="ARBA00022723"/>
    </source>
</evidence>
<dbReference type="EC" id="4.2.1.1" evidence="2"/>
<gene>
    <name evidence="8" type="ORF">CCC_00382</name>
</gene>
<reference evidence="8 9" key="1">
    <citation type="submission" date="2015-01" db="EMBL/GenBank/DDBJ databases">
        <title>Genome Sequence of Magnetospirillum magnetotacticum Strain MS-1.</title>
        <authorList>
            <person name="Marinov G.K."/>
            <person name="Smalley M.D."/>
            <person name="DeSalvo G."/>
        </authorList>
    </citation>
    <scope>NUCLEOTIDE SEQUENCE [LARGE SCALE GENOMIC DNA]</scope>
    <source>
        <strain evidence="8 9">MS-1</strain>
    </source>
</reference>
<comment type="catalytic activity">
    <reaction evidence="6">
        <text>hydrogencarbonate + H(+) = CO2 + H2O</text>
        <dbReference type="Rhea" id="RHEA:10748"/>
        <dbReference type="ChEBI" id="CHEBI:15377"/>
        <dbReference type="ChEBI" id="CHEBI:15378"/>
        <dbReference type="ChEBI" id="CHEBI:16526"/>
        <dbReference type="ChEBI" id="CHEBI:17544"/>
        <dbReference type="EC" id="4.2.1.1"/>
    </reaction>
</comment>
<dbReference type="PANTHER" id="PTHR18952:SF265">
    <property type="entry name" value="CARBONIC ANHYDRASE"/>
    <property type="match status" value="1"/>
</dbReference>
<accession>A0A0C2UWX0</accession>
<evidence type="ECO:0000259" key="7">
    <source>
        <dbReference type="PROSITE" id="PS51144"/>
    </source>
</evidence>
<dbReference type="AlphaFoldDB" id="A0A0C2UWX0"/>
<protein>
    <recommendedName>
        <fullName evidence="2">carbonic anhydrase</fullName>
        <ecNumber evidence="2">4.2.1.1</ecNumber>
    </recommendedName>
</protein>
<comment type="similarity">
    <text evidence="1">Belongs to the alpha-carbonic anhydrase family.</text>
</comment>
<evidence type="ECO:0000256" key="6">
    <source>
        <dbReference type="ARBA" id="ARBA00048348"/>
    </source>
</evidence>
<keyword evidence="5" id="KW-0456">Lyase</keyword>
<dbReference type="SMART" id="SM01057">
    <property type="entry name" value="Carb_anhydrase"/>
    <property type="match status" value="1"/>
</dbReference>
<keyword evidence="4" id="KW-0862">Zinc</keyword>
<dbReference type="InterPro" id="IPR041891">
    <property type="entry name" value="Alpha_CA_prokaryot-like"/>
</dbReference>
<sequence>MDRRSFLKGASGAACLCGACGGSIAEAVASEGAHWAYEGHGGPKEWGMLSPEYAACSMGREQSPVDLSKPIAAIIGDPLTAWRPIPLRVQNNGHTIQVDCAGGGSLMLDGKSYDLLQFHFHHPSEHTVDGAFFDMECHFVHKAADGGLAVLGVMIAKGAANPALEAIWQVMPAKGGETATGTSMLDASMLLPKDPVTFRYAGSLTTPPCSEVVQWVVYRQAVTASAEQLAAFAKLFPNNARPVQPLNRRKLLLDVM</sequence>
<dbReference type="GO" id="GO:0008270">
    <property type="term" value="F:zinc ion binding"/>
    <property type="evidence" value="ECO:0007669"/>
    <property type="project" value="InterPro"/>
</dbReference>
<dbReference type="Proteomes" id="UP000031971">
    <property type="component" value="Unassembled WGS sequence"/>
</dbReference>
<evidence type="ECO:0000313" key="8">
    <source>
        <dbReference type="EMBL" id="KIL97321.1"/>
    </source>
</evidence>
<keyword evidence="3" id="KW-0479">Metal-binding</keyword>
<evidence type="ECO:0000256" key="5">
    <source>
        <dbReference type="ARBA" id="ARBA00023239"/>
    </source>
</evidence>
<evidence type="ECO:0000256" key="2">
    <source>
        <dbReference type="ARBA" id="ARBA00012925"/>
    </source>
</evidence>
<evidence type="ECO:0000256" key="4">
    <source>
        <dbReference type="ARBA" id="ARBA00022833"/>
    </source>
</evidence>
<dbReference type="STRING" id="272627.CCC_00382"/>
<organism evidence="8 9">
    <name type="scientific">Paramagnetospirillum magnetotacticum MS-1</name>
    <dbReference type="NCBI Taxonomy" id="272627"/>
    <lineage>
        <taxon>Bacteria</taxon>
        <taxon>Pseudomonadati</taxon>
        <taxon>Pseudomonadota</taxon>
        <taxon>Alphaproteobacteria</taxon>
        <taxon>Rhodospirillales</taxon>
        <taxon>Magnetospirillaceae</taxon>
        <taxon>Paramagnetospirillum</taxon>
    </lineage>
</organism>
<dbReference type="OrthoDB" id="5327615at2"/>
<dbReference type="Pfam" id="PF00194">
    <property type="entry name" value="Carb_anhydrase"/>
    <property type="match status" value="1"/>
</dbReference>
<dbReference type="NCBIfam" id="TIGR01409">
    <property type="entry name" value="TAT_signal_seq"/>
    <property type="match status" value="1"/>
</dbReference>
<dbReference type="InterPro" id="IPR036398">
    <property type="entry name" value="CA_dom_sf"/>
</dbReference>
<dbReference type="SUPFAM" id="SSF51069">
    <property type="entry name" value="Carbonic anhydrase"/>
    <property type="match status" value="1"/>
</dbReference>
<keyword evidence="9" id="KW-1185">Reference proteome</keyword>
<dbReference type="CDD" id="cd03124">
    <property type="entry name" value="alpha_CA_prokaryotic_like"/>
    <property type="match status" value="1"/>
</dbReference>
<dbReference type="RefSeq" id="WP_041041922.1">
    <property type="nucleotide sequence ID" value="NZ_JXSL01000030.1"/>
</dbReference>
<dbReference type="InterPro" id="IPR019546">
    <property type="entry name" value="TAT_signal_bac_arc"/>
</dbReference>
<name>A0A0C2UWX0_PARME</name>
<comment type="caution">
    <text evidence="8">The sequence shown here is derived from an EMBL/GenBank/DDBJ whole genome shotgun (WGS) entry which is preliminary data.</text>
</comment>
<dbReference type="InterPro" id="IPR001148">
    <property type="entry name" value="CA_dom"/>
</dbReference>
<dbReference type="InterPro" id="IPR023561">
    <property type="entry name" value="Carbonic_anhydrase_a-class"/>
</dbReference>
<evidence type="ECO:0000313" key="9">
    <source>
        <dbReference type="Proteomes" id="UP000031971"/>
    </source>
</evidence>